<accession>A0ABV6HIJ3</accession>
<proteinExistence type="predicted"/>
<name>A0ABV6HIJ3_9SPHI</name>
<dbReference type="EMBL" id="JBHLWO010000001">
    <property type="protein sequence ID" value="MFC0317935.1"/>
    <property type="molecule type" value="Genomic_DNA"/>
</dbReference>
<dbReference type="RefSeq" id="WP_130854330.1">
    <property type="nucleotide sequence ID" value="NZ_JBHLWO010000001.1"/>
</dbReference>
<comment type="caution">
    <text evidence="1">The sequence shown here is derived from an EMBL/GenBank/DDBJ whole genome shotgun (WGS) entry which is preliminary data.</text>
</comment>
<protein>
    <recommendedName>
        <fullName evidence="3">Type II secretion system protein GspC N-terminal domain-containing protein</fullName>
    </recommendedName>
</protein>
<dbReference type="Proteomes" id="UP001589774">
    <property type="component" value="Unassembled WGS sequence"/>
</dbReference>
<reference evidence="1 2" key="1">
    <citation type="submission" date="2024-09" db="EMBL/GenBank/DDBJ databases">
        <authorList>
            <person name="Sun Q."/>
            <person name="Mori K."/>
        </authorList>
    </citation>
    <scope>NUCLEOTIDE SEQUENCE [LARGE SCALE GENOMIC DNA]</scope>
    <source>
        <strain evidence="1 2">CCM 7765</strain>
    </source>
</reference>
<keyword evidence="2" id="KW-1185">Reference proteome</keyword>
<evidence type="ECO:0000313" key="2">
    <source>
        <dbReference type="Proteomes" id="UP001589774"/>
    </source>
</evidence>
<gene>
    <name evidence="1" type="ORF">ACFFI0_06425</name>
</gene>
<sequence>MKKKLTIPLLLLVLLIWGWIFYKIIQATEDPILPTPVMAAEKKSMPKTNLTDTITSFKPKGGYRDPFLSAGAEAEPEVIETGEVVENYNPPPQEPYIDWGMIKYLGEVTNAKAKKSVILMGLNEKDFMIKVGETREGVTLLQNTPTYIKIKYQGQENVMTK</sequence>
<evidence type="ECO:0008006" key="3">
    <source>
        <dbReference type="Google" id="ProtNLM"/>
    </source>
</evidence>
<evidence type="ECO:0000313" key="1">
    <source>
        <dbReference type="EMBL" id="MFC0317935.1"/>
    </source>
</evidence>
<organism evidence="1 2">
    <name type="scientific">Olivibacter oleidegradans</name>
    <dbReference type="NCBI Taxonomy" id="760123"/>
    <lineage>
        <taxon>Bacteria</taxon>
        <taxon>Pseudomonadati</taxon>
        <taxon>Bacteroidota</taxon>
        <taxon>Sphingobacteriia</taxon>
        <taxon>Sphingobacteriales</taxon>
        <taxon>Sphingobacteriaceae</taxon>
        <taxon>Olivibacter</taxon>
    </lineage>
</organism>